<feature type="region of interest" description="Disordered" evidence="1">
    <location>
        <begin position="1184"/>
        <end position="1308"/>
    </location>
</feature>
<feature type="region of interest" description="Disordered" evidence="1">
    <location>
        <begin position="307"/>
        <end position="367"/>
    </location>
</feature>
<name>A0AAN7KHP9_TRANT</name>
<evidence type="ECO:0000313" key="5">
    <source>
        <dbReference type="Proteomes" id="UP001346149"/>
    </source>
</evidence>
<feature type="compositionally biased region" description="Polar residues" evidence="1">
    <location>
        <begin position="1275"/>
        <end position="1308"/>
    </location>
</feature>
<dbReference type="GO" id="GO:0006357">
    <property type="term" value="P:regulation of transcription by RNA polymerase II"/>
    <property type="evidence" value="ECO:0007669"/>
    <property type="project" value="TreeGrafter"/>
</dbReference>
<dbReference type="EMBL" id="JAXQNO010000023">
    <property type="protein sequence ID" value="KAK4764858.1"/>
    <property type="molecule type" value="Genomic_DNA"/>
</dbReference>
<dbReference type="PANTHER" id="PTHR13526">
    <property type="entry name" value="TRANSCRIPTION FACTOR SPT20 HOMOLOG"/>
    <property type="match status" value="1"/>
</dbReference>
<feature type="domain" description="Spt20-like SEP" evidence="2">
    <location>
        <begin position="47"/>
        <end position="193"/>
    </location>
</feature>
<feature type="region of interest" description="Disordered" evidence="1">
    <location>
        <begin position="967"/>
        <end position="989"/>
    </location>
</feature>
<feature type="compositionally biased region" description="Low complexity" evidence="1">
    <location>
        <begin position="536"/>
        <end position="547"/>
    </location>
</feature>
<dbReference type="Pfam" id="PF20474">
    <property type="entry name" value="PHL"/>
    <property type="match status" value="1"/>
</dbReference>
<feature type="domain" description="PHL" evidence="3">
    <location>
        <begin position="656"/>
        <end position="807"/>
    </location>
</feature>
<gene>
    <name evidence="4" type="ORF">SAY86_025948</name>
</gene>
<proteinExistence type="predicted"/>
<reference evidence="4 5" key="1">
    <citation type="journal article" date="2023" name="Hortic Res">
        <title>Pangenome of water caltrop reveals structural variations and asymmetric subgenome divergence after allopolyploidization.</title>
        <authorList>
            <person name="Zhang X."/>
            <person name="Chen Y."/>
            <person name="Wang L."/>
            <person name="Yuan Y."/>
            <person name="Fang M."/>
            <person name="Shi L."/>
            <person name="Lu R."/>
            <person name="Comes H.P."/>
            <person name="Ma Y."/>
            <person name="Chen Y."/>
            <person name="Huang G."/>
            <person name="Zhou Y."/>
            <person name="Zheng Z."/>
            <person name="Qiu Y."/>
        </authorList>
    </citation>
    <scope>NUCLEOTIDE SEQUENCE [LARGE SCALE GENOMIC DNA]</scope>
    <source>
        <strain evidence="4">F231</strain>
    </source>
</reference>
<comment type="caution">
    <text evidence="4">The sequence shown here is derived from an EMBL/GenBank/DDBJ whole genome shotgun (WGS) entry which is preliminary data.</text>
</comment>
<feature type="region of interest" description="Disordered" evidence="1">
    <location>
        <begin position="517"/>
        <end position="547"/>
    </location>
</feature>
<dbReference type="GO" id="GO:0000124">
    <property type="term" value="C:SAGA complex"/>
    <property type="evidence" value="ECO:0007669"/>
    <property type="project" value="InterPro"/>
</dbReference>
<feature type="compositionally biased region" description="Polar residues" evidence="1">
    <location>
        <begin position="814"/>
        <end position="861"/>
    </location>
</feature>
<protein>
    <submittedName>
        <fullName evidence="4">Uncharacterized protein</fullName>
    </submittedName>
</protein>
<accession>A0AAN7KHP9</accession>
<feature type="compositionally biased region" description="Low complexity" evidence="1">
    <location>
        <begin position="1196"/>
        <end position="1255"/>
    </location>
</feature>
<feature type="region of interest" description="Disordered" evidence="1">
    <location>
        <begin position="812"/>
        <end position="861"/>
    </location>
</feature>
<dbReference type="Pfam" id="PF12090">
    <property type="entry name" value="Spt20_SEP"/>
    <property type="match status" value="1"/>
</dbReference>
<feature type="region of interest" description="Disordered" evidence="1">
    <location>
        <begin position="575"/>
        <end position="633"/>
    </location>
</feature>
<evidence type="ECO:0000256" key="1">
    <source>
        <dbReference type="SAM" id="MobiDB-lite"/>
    </source>
</evidence>
<feature type="compositionally biased region" description="Low complexity" evidence="1">
    <location>
        <begin position="621"/>
        <end position="633"/>
    </location>
</feature>
<dbReference type="InterPro" id="IPR046467">
    <property type="entry name" value="PHL_dom"/>
</dbReference>
<evidence type="ECO:0000259" key="3">
    <source>
        <dbReference type="Pfam" id="PF20474"/>
    </source>
</evidence>
<evidence type="ECO:0000313" key="4">
    <source>
        <dbReference type="EMBL" id="KAK4764858.1"/>
    </source>
</evidence>
<dbReference type="InterPro" id="IPR021950">
    <property type="entry name" value="Spt20"/>
</dbReference>
<dbReference type="InterPro" id="IPR046468">
    <property type="entry name" value="Spt20-like_SEP"/>
</dbReference>
<feature type="compositionally biased region" description="Polar residues" evidence="1">
    <location>
        <begin position="584"/>
        <end position="599"/>
    </location>
</feature>
<dbReference type="GO" id="GO:0003712">
    <property type="term" value="F:transcription coregulator activity"/>
    <property type="evidence" value="ECO:0007669"/>
    <property type="project" value="InterPro"/>
</dbReference>
<dbReference type="Proteomes" id="UP001346149">
    <property type="component" value="Unassembled WGS sequence"/>
</dbReference>
<feature type="compositionally biased region" description="Polar residues" evidence="1">
    <location>
        <begin position="318"/>
        <end position="331"/>
    </location>
</feature>
<dbReference type="PANTHER" id="PTHR13526:SF8">
    <property type="entry name" value="TRANSCRIPTION FACTOR SPT20 HOMOLOG"/>
    <property type="match status" value="1"/>
</dbReference>
<sequence>MGVSFKVSRVGTRFRSRPALRQQPAAETAAVSNSSGGIAGNTEAGVVSAVLHLFADGYSIGKLSENENVNDLRKSIRPYNRASQSLFSAIECGQIPGDILDDYTCKYIDGSIICEVRDYRKAASQQGPNTPTIVSSPVVTKVKLKISLENVVRDIPLISDSSWTYGDLMEVESRILKVLQPKLCLDPTPKLDKLCNEPIPPKLKVALSSACKKRRHLPEITVTSSNRMHCKKLCIDHIQESSDLGMVPSSAMQQNVPESIPAQNVGLTSTMNASPRGLITDSSFSGLPLIAHQRRYQMMVGNSRGVMDWGAPAPPSAQDISYSDSNQTSPSLHGRRENQEGAMSPLASSNTHKRTRPASGIHDANQQQQLGQKIDTLHGSDMNWKNSLLQQQVLARGLQHPNASLQKYPSQQYHEGMLKNEPGVGTMPSGFQGIRHGSMEEHIDAQKLVGAESFQVNKNEMSSMEIDNKDCLDPQQQNQLLQQRVHQNPLMRSGFCQAQWSNMNQHLENNLKREEQLQKRKTVQSPRVSAGALAQSPMSSKSGEFSSGSLGPAFGAVASNQMTGISNKDRSVVTSVPSVGGAGSITSGGNDSTQRQNIAQAGGGKRRSNSLSKTSAITGVGSPISGSNNIPSISMPSMTDQSVLERFSKIEMVTMRYQLNRIKNKVDNCALGKPGIFPTEGLMSGLSKISSNEDFKDGSCTLSKSLLGGSMNSCKTILLTCVLGDHRMEGGDVSFLPKLQSRMILSEKPSNGTVVIAYGDMEEGNVLDVEDHLPTLPNAHLADLLVEQFKSLMEKDGYRVTEHTQLKMIHENHQPTNSQSTNPGIPSSNSTGQTAQYTEGVSAQSPNELSSAGNGGNASVNQSQNLLANSRMLPPPNPQALQISQGLMPGVSMAARPQPMDIQQKLQQPALPQNQNQVITQQPQFSRPPMMLNSNPLSQLNSIGQNSNIQMGDPMNKSSALQLHHLLQQQQQQQQSPQQNQQQQQQTSLMQRKMMGMGNMGMGMGMGNIGANLAGFPGLGNAMGMGGLRGIGGTGISAPMGSMPSLGNVGQNQMNLAQPSSISNAIGQGFHPGNLTTAQVAALNLRMIQQNRANILGGPQSGTRGVPGARQMPLGSGGLQVLGPGMNRPNMGAMQRPVSGTMAPPKMMSGMNIYVNQQQQQLQQQQVPQKLNQQETNSPLQSVMLPVPQVGSPSNQMGMPQLTQQQLQQQVPQLQQQQLPSQLPQQQQLQPQQPQQQQSSPQQMSQRTPMSPQQMCSSAIQPMSAGNPDVCPASPQVSSQSQTLGSVGSITNPPMDVQNKSNSMGNPP</sequence>
<evidence type="ECO:0000259" key="2">
    <source>
        <dbReference type="Pfam" id="PF12090"/>
    </source>
</evidence>
<organism evidence="4 5">
    <name type="scientific">Trapa natans</name>
    <name type="common">Water chestnut</name>
    <dbReference type="NCBI Taxonomy" id="22666"/>
    <lineage>
        <taxon>Eukaryota</taxon>
        <taxon>Viridiplantae</taxon>
        <taxon>Streptophyta</taxon>
        <taxon>Embryophyta</taxon>
        <taxon>Tracheophyta</taxon>
        <taxon>Spermatophyta</taxon>
        <taxon>Magnoliopsida</taxon>
        <taxon>eudicotyledons</taxon>
        <taxon>Gunneridae</taxon>
        <taxon>Pentapetalae</taxon>
        <taxon>rosids</taxon>
        <taxon>malvids</taxon>
        <taxon>Myrtales</taxon>
        <taxon>Lythraceae</taxon>
        <taxon>Trapa</taxon>
    </lineage>
</organism>
<keyword evidence="5" id="KW-1185">Reference proteome</keyword>